<comment type="caution">
    <text evidence="2">The sequence shown here is derived from an EMBL/GenBank/DDBJ whole genome shotgun (WGS) entry which is preliminary data.</text>
</comment>
<name>A0A9P4UU25_9PEZI</name>
<keyword evidence="3" id="KW-1185">Reference proteome</keyword>
<evidence type="ECO:0000256" key="1">
    <source>
        <dbReference type="SAM" id="MobiDB-lite"/>
    </source>
</evidence>
<reference evidence="2" key="1">
    <citation type="journal article" date="2020" name="Stud. Mycol.">
        <title>101 Dothideomycetes genomes: a test case for predicting lifestyles and emergence of pathogens.</title>
        <authorList>
            <person name="Haridas S."/>
            <person name="Albert R."/>
            <person name="Binder M."/>
            <person name="Bloem J."/>
            <person name="Labutti K."/>
            <person name="Salamov A."/>
            <person name="Andreopoulos B."/>
            <person name="Baker S."/>
            <person name="Barry K."/>
            <person name="Bills G."/>
            <person name="Bluhm B."/>
            <person name="Cannon C."/>
            <person name="Castanera R."/>
            <person name="Culley D."/>
            <person name="Daum C."/>
            <person name="Ezra D."/>
            <person name="Gonzalez J."/>
            <person name="Henrissat B."/>
            <person name="Kuo A."/>
            <person name="Liang C."/>
            <person name="Lipzen A."/>
            <person name="Lutzoni F."/>
            <person name="Magnuson J."/>
            <person name="Mondo S."/>
            <person name="Nolan M."/>
            <person name="Ohm R."/>
            <person name="Pangilinan J."/>
            <person name="Park H.-J."/>
            <person name="Ramirez L."/>
            <person name="Alfaro M."/>
            <person name="Sun H."/>
            <person name="Tritt A."/>
            <person name="Yoshinaga Y."/>
            <person name="Zwiers L.-H."/>
            <person name="Turgeon B."/>
            <person name="Goodwin S."/>
            <person name="Spatafora J."/>
            <person name="Crous P."/>
            <person name="Grigoriev I."/>
        </authorList>
    </citation>
    <scope>NUCLEOTIDE SEQUENCE</scope>
    <source>
        <strain evidence="2">CBS 116435</strain>
    </source>
</reference>
<sequence length="207" mass="22570">MDRKMSAASGQSQYLNTAPAQPPWEHNPTVRVPYYKSNTPPASGTGPFTPPALGYDPRQVRTAGHAPYFGGVGDSVPVGSLPQHDRLYQGAPMLRSQSSTTSTPTGFVRSESVSPSQSTGERSPIVVAMPGTMSARNVRVPKVPSGRTRSETRPQLQSTVPPRANSPISPSVMSRIRQGVRHMFQRSSTEEVEVERIEGRHWADEDY</sequence>
<feature type="region of interest" description="Disordered" evidence="1">
    <location>
        <begin position="1"/>
        <end position="59"/>
    </location>
</feature>
<organism evidence="2 3">
    <name type="scientific">Polychaeton citri CBS 116435</name>
    <dbReference type="NCBI Taxonomy" id="1314669"/>
    <lineage>
        <taxon>Eukaryota</taxon>
        <taxon>Fungi</taxon>
        <taxon>Dikarya</taxon>
        <taxon>Ascomycota</taxon>
        <taxon>Pezizomycotina</taxon>
        <taxon>Dothideomycetes</taxon>
        <taxon>Dothideomycetidae</taxon>
        <taxon>Capnodiales</taxon>
        <taxon>Capnodiaceae</taxon>
        <taxon>Polychaeton</taxon>
    </lineage>
</organism>
<feature type="compositionally biased region" description="Polar residues" evidence="1">
    <location>
        <begin position="153"/>
        <end position="171"/>
    </location>
</feature>
<gene>
    <name evidence="2" type="ORF">K431DRAFT_281217</name>
</gene>
<accession>A0A9P4UU25</accession>
<feature type="region of interest" description="Disordered" evidence="1">
    <location>
        <begin position="92"/>
        <end position="171"/>
    </location>
</feature>
<dbReference type="AlphaFoldDB" id="A0A9P4UU25"/>
<dbReference type="EMBL" id="MU003768">
    <property type="protein sequence ID" value="KAF2725263.1"/>
    <property type="molecule type" value="Genomic_DNA"/>
</dbReference>
<dbReference type="Proteomes" id="UP000799441">
    <property type="component" value="Unassembled WGS sequence"/>
</dbReference>
<evidence type="ECO:0000313" key="3">
    <source>
        <dbReference type="Proteomes" id="UP000799441"/>
    </source>
</evidence>
<feature type="compositionally biased region" description="Basic and acidic residues" evidence="1">
    <location>
        <begin position="194"/>
        <end position="207"/>
    </location>
</feature>
<feature type="region of interest" description="Disordered" evidence="1">
    <location>
        <begin position="187"/>
        <end position="207"/>
    </location>
</feature>
<feature type="compositionally biased region" description="Polar residues" evidence="1">
    <location>
        <begin position="8"/>
        <end position="19"/>
    </location>
</feature>
<protein>
    <submittedName>
        <fullName evidence="2">Uncharacterized protein</fullName>
    </submittedName>
</protein>
<proteinExistence type="predicted"/>
<feature type="compositionally biased region" description="Polar residues" evidence="1">
    <location>
        <begin position="95"/>
        <end position="121"/>
    </location>
</feature>
<evidence type="ECO:0000313" key="2">
    <source>
        <dbReference type="EMBL" id="KAF2725263.1"/>
    </source>
</evidence>